<sequence>MSVEVDTGEERETMTKQHKGGADSPVSPDTQNPGSGTRAQDGLAAHAHNAAIRAQVHRMQAIAEEDDRFGYDRHATNRALSIANGVTVIILGFALGSFLQALPERNTADVQEVVKGLDRLIGLMTKELVELPHIQRHPESFIAEIVGILIGYTILKHAHEDSREYDAAFNRIEQFYTVSQRRRGWIRCGVLVVLGTVVILVTHGLLLAYGHGMGDGIAAGIAQTSIAAGVWCYVYGGLYATRTDLFLYNFRALRQVNVYELGKSESDARREMRLGEKRLCDLSSSLTNFTVAIGVLGALGLYFLPTFRSQYFWLPLVVMIGIALCMRWFVIRYARRRYEPDFD</sequence>
<keyword evidence="2" id="KW-0812">Transmembrane</keyword>
<dbReference type="KEGG" id="bnm:BALAC2494_00703"/>
<accession>A0A806FIL8</accession>
<feature type="compositionally biased region" description="Polar residues" evidence="1">
    <location>
        <begin position="27"/>
        <end position="38"/>
    </location>
</feature>
<evidence type="ECO:0000256" key="2">
    <source>
        <dbReference type="SAM" id="Phobius"/>
    </source>
</evidence>
<dbReference type="EMBL" id="CP002915">
    <property type="protein sequence ID" value="AEK30403.1"/>
    <property type="molecule type" value="Genomic_DNA"/>
</dbReference>
<feature type="transmembrane region" description="Helical" evidence="2">
    <location>
        <begin position="279"/>
        <end position="304"/>
    </location>
</feature>
<gene>
    <name evidence="3" type="ORF">BALAC2494_00703</name>
</gene>
<feature type="region of interest" description="Disordered" evidence="1">
    <location>
        <begin position="1"/>
        <end position="45"/>
    </location>
</feature>
<keyword evidence="2" id="KW-1133">Transmembrane helix</keyword>
<dbReference type="Proteomes" id="UP000008394">
    <property type="component" value="Chromosome"/>
</dbReference>
<feature type="transmembrane region" description="Helical" evidence="2">
    <location>
        <begin position="310"/>
        <end position="330"/>
    </location>
</feature>
<keyword evidence="2" id="KW-0472">Membrane</keyword>
<feature type="transmembrane region" description="Helical" evidence="2">
    <location>
        <begin position="188"/>
        <end position="210"/>
    </location>
</feature>
<reference evidence="3 4" key="1">
    <citation type="journal article" date="2011" name="J. Bacteriol.">
        <title>Genome Sequence of the Probiotic Strain Bifidobacterium animalis subsp. lactis CNCM I-2494.</title>
        <authorList>
            <person name="Chervaux C."/>
            <person name="Grimaldi C."/>
            <person name="Bolotin A."/>
            <person name="Quinquis B."/>
            <person name="Legrain-Raspaud S."/>
            <person name="van Hylckama Vlieg J.E."/>
            <person name="Denariaz G."/>
            <person name="Smokvina T."/>
        </authorList>
    </citation>
    <scope>NUCLEOTIDE SEQUENCE [LARGE SCALE GENOMIC DNA]</scope>
    <source>
        <strain evidence="3 4">CNCM I-2494</strain>
    </source>
</reference>
<dbReference type="AlphaFoldDB" id="A0A806FIL8"/>
<proteinExistence type="predicted"/>
<evidence type="ECO:0000313" key="3">
    <source>
        <dbReference type="EMBL" id="AEK30403.1"/>
    </source>
</evidence>
<name>A0A806FIL8_BIFAN</name>
<protein>
    <submittedName>
        <fullName evidence="3">Hypothetical membrane associated protein</fullName>
    </submittedName>
</protein>
<feature type="transmembrane region" description="Helical" evidence="2">
    <location>
        <begin position="216"/>
        <end position="241"/>
    </location>
</feature>
<feature type="transmembrane region" description="Helical" evidence="2">
    <location>
        <begin position="79"/>
        <end position="99"/>
    </location>
</feature>
<evidence type="ECO:0000313" key="4">
    <source>
        <dbReference type="Proteomes" id="UP000008394"/>
    </source>
</evidence>
<evidence type="ECO:0000256" key="1">
    <source>
        <dbReference type="SAM" id="MobiDB-lite"/>
    </source>
</evidence>
<organism evidence="3 4">
    <name type="scientific">Bifidobacterium animalis subsp. lactis CNCM I-2494</name>
    <dbReference type="NCBI Taxonomy" id="1042403"/>
    <lineage>
        <taxon>Bacteria</taxon>
        <taxon>Bacillati</taxon>
        <taxon>Actinomycetota</taxon>
        <taxon>Actinomycetes</taxon>
        <taxon>Bifidobacteriales</taxon>
        <taxon>Bifidobacteriaceae</taxon>
        <taxon>Bifidobacterium</taxon>
    </lineage>
</organism>